<name>A0ABS9KXJ9_9BACT</name>
<evidence type="ECO:0000313" key="3">
    <source>
        <dbReference type="Proteomes" id="UP001165367"/>
    </source>
</evidence>
<evidence type="ECO:0000313" key="2">
    <source>
        <dbReference type="EMBL" id="MCG2617008.1"/>
    </source>
</evidence>
<reference evidence="2" key="1">
    <citation type="submission" date="2022-01" db="EMBL/GenBank/DDBJ databases">
        <authorList>
            <person name="Jo J.-H."/>
            <person name="Im W.-T."/>
        </authorList>
    </citation>
    <scope>NUCLEOTIDE SEQUENCE</scope>
    <source>
        <strain evidence="2">NA20</strain>
    </source>
</reference>
<feature type="chain" id="PRO_5046113451" evidence="1">
    <location>
        <begin position="19"/>
        <end position="303"/>
    </location>
</feature>
<keyword evidence="1" id="KW-0732">Signal</keyword>
<gene>
    <name evidence="2" type="ORF">LZZ85_22120</name>
</gene>
<dbReference type="RefSeq" id="WP_237875545.1">
    <property type="nucleotide sequence ID" value="NZ_JAKLTR010000017.1"/>
</dbReference>
<sequence length="303" mass="33428">MKKICSLLILLYALPSFACDICGAGSGGSYLGIMPSFRKKFIGVRYQYNSLRHHLGPGGSINYLTTTEAYNTVEVWGAVNLGSKFRVTAFVPYNFIKRTNQQENIKDQGIGDITVIGYYQLLNRTNDADVLRHSLWIGAGAKLPSGKYDPEDKNIQQASQNTFQLGTGSVDLSVHAMYDLSYRQTGLNLNIGYKMNTSNKYEYRYGNKFTSNALFYHRLNIAGKVSVAPNAGVMFESAGKDHKTRDIQSWETGGFALLGTAGLETSIGRINVGANFQTPLSQELGEGKLKGRDRVMMHVGLAF</sequence>
<comment type="caution">
    <text evidence="2">The sequence shown here is derived from an EMBL/GenBank/DDBJ whole genome shotgun (WGS) entry which is preliminary data.</text>
</comment>
<proteinExistence type="predicted"/>
<organism evidence="2 3">
    <name type="scientific">Terrimonas ginsenosidimutans</name>
    <dbReference type="NCBI Taxonomy" id="2908004"/>
    <lineage>
        <taxon>Bacteria</taxon>
        <taxon>Pseudomonadati</taxon>
        <taxon>Bacteroidota</taxon>
        <taxon>Chitinophagia</taxon>
        <taxon>Chitinophagales</taxon>
        <taxon>Chitinophagaceae</taxon>
        <taxon>Terrimonas</taxon>
    </lineage>
</organism>
<evidence type="ECO:0000256" key="1">
    <source>
        <dbReference type="SAM" id="SignalP"/>
    </source>
</evidence>
<accession>A0ABS9KXJ9</accession>
<feature type="signal peptide" evidence="1">
    <location>
        <begin position="1"/>
        <end position="18"/>
    </location>
</feature>
<dbReference type="Proteomes" id="UP001165367">
    <property type="component" value="Unassembled WGS sequence"/>
</dbReference>
<keyword evidence="3" id="KW-1185">Reference proteome</keyword>
<dbReference type="EMBL" id="JAKLTR010000017">
    <property type="protein sequence ID" value="MCG2617008.1"/>
    <property type="molecule type" value="Genomic_DNA"/>
</dbReference>
<protein>
    <submittedName>
        <fullName evidence="2">Transporter</fullName>
    </submittedName>
</protein>